<reference evidence="1 2" key="1">
    <citation type="submission" date="2022-11" db="EMBL/GenBank/DDBJ databases">
        <title>Minimal conservation of predation-associated metabolite biosynthetic gene clusters underscores biosynthetic potential of Myxococcota including descriptions for ten novel species: Archangium lansinium sp. nov., Myxococcus landrumus sp. nov., Nannocystis bai.</title>
        <authorList>
            <person name="Ahearne A."/>
            <person name="Stevens C."/>
            <person name="Dowd S."/>
        </authorList>
    </citation>
    <scope>NUCLEOTIDE SEQUENCE [LARGE SCALE GENOMIC DNA]</scope>
    <source>
        <strain evidence="1 2">NCELM</strain>
    </source>
</reference>
<gene>
    <name evidence="1" type="ORF">POL58_00480</name>
</gene>
<accession>A0ABT5AWG9</accession>
<evidence type="ECO:0000313" key="2">
    <source>
        <dbReference type="Proteomes" id="UP001217838"/>
    </source>
</evidence>
<evidence type="ECO:0008006" key="3">
    <source>
        <dbReference type="Google" id="ProtNLM"/>
    </source>
</evidence>
<organism evidence="1 2">
    <name type="scientific">Nannocystis radixulma</name>
    <dbReference type="NCBI Taxonomy" id="2995305"/>
    <lineage>
        <taxon>Bacteria</taxon>
        <taxon>Pseudomonadati</taxon>
        <taxon>Myxococcota</taxon>
        <taxon>Polyangia</taxon>
        <taxon>Nannocystales</taxon>
        <taxon>Nannocystaceae</taxon>
        <taxon>Nannocystis</taxon>
    </lineage>
</organism>
<evidence type="ECO:0000313" key="1">
    <source>
        <dbReference type="EMBL" id="MDC0666185.1"/>
    </source>
</evidence>
<keyword evidence="2" id="KW-1185">Reference proteome</keyword>
<dbReference type="EMBL" id="JAQNDN010000001">
    <property type="protein sequence ID" value="MDC0666185.1"/>
    <property type="molecule type" value="Genomic_DNA"/>
</dbReference>
<dbReference type="Proteomes" id="UP001217838">
    <property type="component" value="Unassembled WGS sequence"/>
</dbReference>
<comment type="caution">
    <text evidence="1">The sequence shown here is derived from an EMBL/GenBank/DDBJ whole genome shotgun (WGS) entry which is preliminary data.</text>
</comment>
<dbReference type="RefSeq" id="WP_271993617.1">
    <property type="nucleotide sequence ID" value="NZ_JAQNDN010000001.1"/>
</dbReference>
<protein>
    <recommendedName>
        <fullName evidence="3">Lipoprotein</fullName>
    </recommendedName>
</protein>
<dbReference type="PROSITE" id="PS51257">
    <property type="entry name" value="PROKAR_LIPOPROTEIN"/>
    <property type="match status" value="1"/>
</dbReference>
<proteinExistence type="predicted"/>
<name>A0ABT5AWG9_9BACT</name>
<sequence>MLRPLLAFFLLFGACSSPPRPLGEAILGEWEIWCRTDSEATTSCLGQENRGLYKRFSPGGALEIGARPGASKAGTWTLAGDDLLLSLAGGGMHLDEMYRARIVEDRLILWSASRGWGMVLGRTGAAFVSASTVRTSGGETSHAIGGVGYRITLPADYTLTRDDNNRQRWSPEGEGFVVELVLTPRAQTRVGDQFVTPPCNDYDYGGESSTRTEIAGVERTTSIGRSLCLAGSDQALSCSAEHTRGYLADDEKAAAAALCQTLATD</sequence>